<comment type="caution">
    <text evidence="6">Lacks conserved residue(s) required for the propagation of feature annotation.</text>
</comment>
<comment type="function">
    <text evidence="6">Involved in the third step of the chorismate pathway, which leads to the biosynthesis of aromatic amino acids. Catalyzes the cis-dehydration of 3-dehydroquinate (DHQ) and introduces the first double bond of the aromatic ring to yield 3-dehydroshikimate.</text>
</comment>
<comment type="pathway">
    <text evidence="6">Metabolic intermediate biosynthesis; chorismate biosynthesis; chorismate from D-erythrose 4-phosphate and phosphoenolpyruvate: step 3/7.</text>
</comment>
<comment type="catalytic activity">
    <reaction evidence="1 6">
        <text>3-dehydroquinate = 3-dehydroshikimate + H2O</text>
        <dbReference type="Rhea" id="RHEA:21096"/>
        <dbReference type="ChEBI" id="CHEBI:15377"/>
        <dbReference type="ChEBI" id="CHEBI:16630"/>
        <dbReference type="ChEBI" id="CHEBI:32364"/>
        <dbReference type="EC" id="4.2.1.10"/>
    </reaction>
</comment>
<keyword evidence="5 6" id="KW-0704">Schiff base</keyword>
<dbReference type="GO" id="GO:0046279">
    <property type="term" value="P:3,4-dihydroxybenzoate biosynthetic process"/>
    <property type="evidence" value="ECO:0007669"/>
    <property type="project" value="TreeGrafter"/>
</dbReference>
<dbReference type="GO" id="GO:0003855">
    <property type="term" value="F:3-dehydroquinate dehydratase activity"/>
    <property type="evidence" value="ECO:0007669"/>
    <property type="project" value="UniProtKB-UniRule"/>
</dbReference>
<dbReference type="PANTHER" id="PTHR43699:SF1">
    <property type="entry name" value="3-DEHYDROQUINATE DEHYDRATASE"/>
    <property type="match status" value="1"/>
</dbReference>
<feature type="active site" description="Proton donor/acceptor" evidence="6">
    <location>
        <position position="118"/>
    </location>
</feature>
<comment type="similarity">
    <text evidence="6">Belongs to the type-I 3-dehydroquinase family.</text>
</comment>
<protein>
    <recommendedName>
        <fullName evidence="6">3-dehydroquinate dehydratase</fullName>
        <shortName evidence="6">3-dehydroquinase</shortName>
        <ecNumber evidence="6">4.2.1.10</ecNumber>
    </recommendedName>
    <alternativeName>
        <fullName evidence="6">Type I DHQase</fullName>
    </alternativeName>
    <alternativeName>
        <fullName evidence="6">Type I dehydroquinase</fullName>
        <shortName evidence="6">DHQ1</shortName>
    </alternativeName>
</protein>
<dbReference type="InterPro" id="IPR001381">
    <property type="entry name" value="DHquinase_I"/>
</dbReference>
<reference evidence="7 8" key="1">
    <citation type="submission" date="2016-10" db="EMBL/GenBank/DDBJ databases">
        <authorList>
            <person name="de Groot N.N."/>
        </authorList>
    </citation>
    <scope>NUCLEOTIDE SEQUENCE [LARGE SCALE GENOMIC DNA]</scope>
    <source>
        <strain evidence="7 8">A-4</strain>
    </source>
</reference>
<keyword evidence="3 6" id="KW-0057">Aromatic amino acid biosynthesis</keyword>
<evidence type="ECO:0000313" key="7">
    <source>
        <dbReference type="EMBL" id="SDB42924.1"/>
    </source>
</evidence>
<proteinExistence type="inferred from homology"/>
<feature type="binding site" evidence="6">
    <location>
        <position position="209"/>
    </location>
    <ligand>
        <name>3-dehydroquinate</name>
        <dbReference type="ChEBI" id="CHEBI:32364"/>
    </ligand>
</feature>
<sequence>MKIVVPIMPRNLEEAQAIDLSKYEDVDIIEWRADFLPKDAIMTVAPAIFEKFAGREVIFTLRTDKEGGHISLTDDEYVQLIKDVNAIFKPDYIDFEYFSHMEAFQQMLEYPNLVLSYHNFQETPENLMEAFSELTALAPRVVKIAVMPKSEQDVLDLMNYTRGFKALNPEQKYATMSMGKLGKISRLAGDVVGSCWTFASLEQASAPGQIALSDMKKIREVLDAD</sequence>
<dbReference type="RefSeq" id="WP_074486617.1">
    <property type="nucleotide sequence ID" value="NZ_FMXP01000036.1"/>
</dbReference>
<dbReference type="CDD" id="cd00502">
    <property type="entry name" value="DHQase_I"/>
    <property type="match status" value="1"/>
</dbReference>
<dbReference type="InterPro" id="IPR050146">
    <property type="entry name" value="Type-I_3-dehydroquinase"/>
</dbReference>
<evidence type="ECO:0000256" key="6">
    <source>
        <dbReference type="HAMAP-Rule" id="MF_00214"/>
    </source>
</evidence>
<feature type="binding site" evidence="6">
    <location>
        <position position="186"/>
    </location>
    <ligand>
        <name>3-dehydroquinate</name>
        <dbReference type="ChEBI" id="CHEBI:32364"/>
    </ligand>
</feature>
<evidence type="ECO:0000313" key="8">
    <source>
        <dbReference type="Proteomes" id="UP000182508"/>
    </source>
</evidence>
<dbReference type="GO" id="GO:0009073">
    <property type="term" value="P:aromatic amino acid family biosynthetic process"/>
    <property type="evidence" value="ECO:0007669"/>
    <property type="project" value="UniProtKB-KW"/>
</dbReference>
<dbReference type="InterPro" id="IPR013785">
    <property type="entry name" value="Aldolase_TIM"/>
</dbReference>
<dbReference type="FunFam" id="3.20.20.70:FF:000047">
    <property type="entry name" value="3-dehydroquinate dehydratase"/>
    <property type="match status" value="1"/>
</dbReference>
<comment type="subunit">
    <text evidence="6">Homodimer.</text>
</comment>
<feature type="binding site" evidence="6">
    <location>
        <begin position="30"/>
        <end position="32"/>
    </location>
    <ligand>
        <name>3-dehydroquinate</name>
        <dbReference type="ChEBI" id="CHEBI:32364"/>
    </ligand>
</feature>
<name>A0A1G6DCM8_9STRE</name>
<dbReference type="eggNOG" id="COG0710">
    <property type="taxonomic scope" value="Bacteria"/>
</dbReference>
<gene>
    <name evidence="6" type="primary">aroD</name>
    <name evidence="7" type="ORF">SAMN02910293_02116</name>
</gene>
<feature type="binding site" evidence="6">
    <location>
        <position position="62"/>
    </location>
    <ligand>
        <name>3-dehydroquinate</name>
        <dbReference type="ChEBI" id="CHEBI:32364"/>
    </ligand>
</feature>
<dbReference type="AlphaFoldDB" id="A0A1G6DCM8"/>
<dbReference type="NCBIfam" id="TIGR01093">
    <property type="entry name" value="aroD"/>
    <property type="match status" value="1"/>
</dbReference>
<evidence type="ECO:0000256" key="3">
    <source>
        <dbReference type="ARBA" id="ARBA00023141"/>
    </source>
</evidence>
<keyword evidence="8" id="KW-1185">Reference proteome</keyword>
<evidence type="ECO:0000256" key="4">
    <source>
        <dbReference type="ARBA" id="ARBA00023239"/>
    </source>
</evidence>
<dbReference type="HAMAP" id="MF_00214">
    <property type="entry name" value="AroD"/>
    <property type="match status" value="1"/>
</dbReference>
<feature type="binding site" evidence="6">
    <location>
        <position position="205"/>
    </location>
    <ligand>
        <name>3-dehydroquinate</name>
        <dbReference type="ChEBI" id="CHEBI:32364"/>
    </ligand>
</feature>
<dbReference type="Gene3D" id="3.20.20.70">
    <property type="entry name" value="Aldolase class I"/>
    <property type="match status" value="1"/>
</dbReference>
<dbReference type="GO" id="GO:0008652">
    <property type="term" value="P:amino acid biosynthetic process"/>
    <property type="evidence" value="ECO:0007669"/>
    <property type="project" value="UniProtKB-KW"/>
</dbReference>
<dbReference type="GO" id="GO:0009423">
    <property type="term" value="P:chorismate biosynthetic process"/>
    <property type="evidence" value="ECO:0007669"/>
    <property type="project" value="UniProtKB-UniRule"/>
</dbReference>
<keyword evidence="4 6" id="KW-0456">Lyase</keyword>
<dbReference type="EC" id="4.2.1.10" evidence="6"/>
<organism evidence="7 8">
    <name type="scientific">Streptococcus henryi</name>
    <dbReference type="NCBI Taxonomy" id="439219"/>
    <lineage>
        <taxon>Bacteria</taxon>
        <taxon>Bacillati</taxon>
        <taxon>Bacillota</taxon>
        <taxon>Bacilli</taxon>
        <taxon>Lactobacillales</taxon>
        <taxon>Streptococcaceae</taxon>
        <taxon>Streptococcus</taxon>
    </lineage>
</organism>
<dbReference type="STRING" id="439219.SAMN02910293_02116"/>
<evidence type="ECO:0000256" key="5">
    <source>
        <dbReference type="ARBA" id="ARBA00023270"/>
    </source>
</evidence>
<accession>A0A1G6DCM8</accession>
<dbReference type="UniPathway" id="UPA00053">
    <property type="reaction ID" value="UER00086"/>
</dbReference>
<dbReference type="EMBL" id="FMXP01000036">
    <property type="protein sequence ID" value="SDB42924.1"/>
    <property type="molecule type" value="Genomic_DNA"/>
</dbReference>
<dbReference type="SUPFAM" id="SSF51569">
    <property type="entry name" value="Aldolase"/>
    <property type="match status" value="1"/>
</dbReference>
<dbReference type="Pfam" id="PF01487">
    <property type="entry name" value="DHquinase_I"/>
    <property type="match status" value="1"/>
</dbReference>
<keyword evidence="2 6" id="KW-0028">Amino-acid biosynthesis</keyword>
<evidence type="ECO:0000256" key="1">
    <source>
        <dbReference type="ARBA" id="ARBA00001864"/>
    </source>
</evidence>
<dbReference type="Proteomes" id="UP000182508">
    <property type="component" value="Unassembled WGS sequence"/>
</dbReference>
<evidence type="ECO:0000256" key="2">
    <source>
        <dbReference type="ARBA" id="ARBA00022605"/>
    </source>
</evidence>
<feature type="active site" description="Schiff-base intermediate with substrate" evidence="6">
    <location>
        <position position="143"/>
    </location>
</feature>
<dbReference type="PANTHER" id="PTHR43699">
    <property type="entry name" value="3-DEHYDROQUINATE DEHYDRATASE"/>
    <property type="match status" value="1"/>
</dbReference>